<keyword evidence="2" id="KW-1185">Reference proteome</keyword>
<comment type="caution">
    <text evidence="1">The sequence shown here is derived from an EMBL/GenBank/DDBJ whole genome shotgun (WGS) entry which is preliminary data.</text>
</comment>
<evidence type="ECO:0000313" key="1">
    <source>
        <dbReference type="EMBL" id="MBP2387221.1"/>
    </source>
</evidence>
<evidence type="ECO:0000313" key="2">
    <source>
        <dbReference type="Proteomes" id="UP001296993"/>
    </source>
</evidence>
<gene>
    <name evidence="1" type="ORF">JOF47_002732</name>
</gene>
<protein>
    <submittedName>
        <fullName evidence="1">Uncharacterized protein</fullName>
    </submittedName>
</protein>
<sequence>MSERLSPTRVAAIWAAALVLLAVAAVSVIILVNHTVFGPGQKVRDFQAHLAAGEGAQALGLLNATVPEGNGLLLDGDGLRAASADVKDFTVGKPEPIPGSGKVVQVTASYTVHGTAQQTSYSLQSAGRRWLFFDRWAFVPSILPAVEVSANTTNAVDINAMPAPLENGRTTVPVFAPSVINAGFETPNFAADSRGMVVTDPNAQGTEVKLRTEPTKALVEEVNGQIKKYLDDCASQQVLMPASCPMSYSTSARVNADSIHWSILEYPQAEIVPYNGEWALRPLTVKTRLKVTEQDLRTGASAERSIDEDFGFTAELQASTTKARVVPVASE</sequence>
<proteinExistence type="predicted"/>
<dbReference type="EMBL" id="JAGIOF010000001">
    <property type="protein sequence ID" value="MBP2387221.1"/>
    <property type="molecule type" value="Genomic_DNA"/>
</dbReference>
<organism evidence="1 2">
    <name type="scientific">Paeniglutamicibacter kerguelensis</name>
    <dbReference type="NCBI Taxonomy" id="254788"/>
    <lineage>
        <taxon>Bacteria</taxon>
        <taxon>Bacillati</taxon>
        <taxon>Actinomycetota</taxon>
        <taxon>Actinomycetes</taxon>
        <taxon>Micrococcales</taxon>
        <taxon>Micrococcaceae</taxon>
        <taxon>Paeniglutamicibacter</taxon>
    </lineage>
</organism>
<dbReference type="Proteomes" id="UP001296993">
    <property type="component" value="Unassembled WGS sequence"/>
</dbReference>
<name>A0ABS4XFZ1_9MICC</name>
<reference evidence="1 2" key="1">
    <citation type="submission" date="2021-03" db="EMBL/GenBank/DDBJ databases">
        <title>Sequencing the genomes of 1000 actinobacteria strains.</title>
        <authorList>
            <person name="Klenk H.-P."/>
        </authorList>
    </citation>
    <scope>NUCLEOTIDE SEQUENCE [LARGE SCALE GENOMIC DNA]</scope>
    <source>
        <strain evidence="1 2">DSM 15797</strain>
    </source>
</reference>
<accession>A0ABS4XFZ1</accession>
<dbReference type="RefSeq" id="WP_209999389.1">
    <property type="nucleotide sequence ID" value="NZ_BAAAJY010000005.1"/>
</dbReference>